<organism evidence="1 2">
    <name type="scientific">Aeromonas phage AhSzq-1</name>
    <dbReference type="NCBI Taxonomy" id="2138298"/>
    <lineage>
        <taxon>Viruses</taxon>
        <taxon>Duplodnaviria</taxon>
        <taxon>Heunggongvirae</taxon>
        <taxon>Uroviricota</taxon>
        <taxon>Caudoviricetes</taxon>
        <taxon>Demerecviridae</taxon>
        <taxon>Shenzhenvirus</taxon>
        <taxon>Shenzhenvirus AhSzq1</taxon>
    </lineage>
</organism>
<reference evidence="1 2" key="1">
    <citation type="submission" date="2017-12" db="EMBL/GenBank/DDBJ databases">
        <title>Genomic characterization of T5-related Aeromonas hydrophila phages AhSzq-1 and AhSzw-1 and proposal to be two new species.</title>
        <authorList>
            <person name="Chen L."/>
            <person name="Yuan S."/>
            <person name="Ma Y."/>
        </authorList>
    </citation>
    <scope>NUCLEOTIDE SEQUENCE [LARGE SCALE GENOMIC DNA]</scope>
    <source>
        <strain evidence="1">Seawater</strain>
    </source>
</reference>
<name>A0A2R4ALR3_9CAUD</name>
<dbReference type="EMBL" id="MG676224">
    <property type="protein sequence ID" value="AVR75968.1"/>
    <property type="molecule type" value="Genomic_DNA"/>
</dbReference>
<proteinExistence type="predicted"/>
<evidence type="ECO:0000313" key="2">
    <source>
        <dbReference type="Proteomes" id="UP000244741"/>
    </source>
</evidence>
<sequence length="132" mass="14028">MSKPVPITDELKQQVIETYKEDISAYPEEERPKVTMEIVNNIATEFGLTPNSARVILTNAGVYVLKKVEPKAASAGAGTGGGRVNKDSAHKALTAALEAIGVEDVDQEIVGKLTGKAAQYLATAIQNGNFNK</sequence>
<dbReference type="Proteomes" id="UP000244741">
    <property type="component" value="Segment"/>
</dbReference>
<gene>
    <name evidence="1" type="ORF">AhSzq1_75</name>
</gene>
<accession>A0A2R4ALR3</accession>
<protein>
    <submittedName>
        <fullName evidence="1">D3 protein</fullName>
    </submittedName>
</protein>
<keyword evidence="2" id="KW-1185">Reference proteome</keyword>
<evidence type="ECO:0000313" key="1">
    <source>
        <dbReference type="EMBL" id="AVR75968.1"/>
    </source>
</evidence>